<gene>
    <name evidence="1" type="primary">icmT</name>
    <name evidence="1" type="ORF">HF292_011260</name>
</gene>
<evidence type="ECO:0000313" key="2">
    <source>
        <dbReference type="Proteomes" id="UP001196097"/>
    </source>
</evidence>
<protein>
    <submittedName>
        <fullName evidence="1">IcmT/TraK family protein</fullName>
    </submittedName>
</protein>
<accession>A0ACD5IEZ6</accession>
<sequence length="86" mass="9874">MLDEDSDEIANFWRFASQDPKLWQLDGNGFWPILLMLFPPHEITFWIGLTTIAALFVLRHFGYGAQAAGRRIVRFIVGNLRPRGKG</sequence>
<organism evidence="1 2">
    <name type="scientific">Acidithiobacillus ferruginosus</name>
    <dbReference type="NCBI Taxonomy" id="3063951"/>
    <lineage>
        <taxon>Bacteria</taxon>
        <taxon>Pseudomonadati</taxon>
        <taxon>Pseudomonadota</taxon>
        <taxon>Acidithiobacillia</taxon>
        <taxon>Acidithiobacillales</taxon>
        <taxon>Acidithiobacillaceae</taxon>
        <taxon>Acidithiobacillus</taxon>
    </lineage>
</organism>
<dbReference type="EMBL" id="CP130946">
    <property type="protein sequence ID" value="XRP72373.1"/>
    <property type="molecule type" value="Genomic_DNA"/>
</dbReference>
<proteinExistence type="predicted"/>
<name>A0ACD5IEZ6_9PROT</name>
<dbReference type="Proteomes" id="UP001196097">
    <property type="component" value="Chromosome"/>
</dbReference>
<evidence type="ECO:0000313" key="1">
    <source>
        <dbReference type="EMBL" id="XRP72373.1"/>
    </source>
</evidence>
<reference evidence="1 2" key="1">
    <citation type="journal article" date="2021" name="ISME J.">
        <title>Genomic evolution of the class Acidithiobacillia: deep-branching Proteobacteria living in extreme acidic conditions.</title>
        <authorList>
            <person name="Moya-Beltran A."/>
            <person name="Beard S."/>
            <person name="Rojas-Villalobos C."/>
            <person name="Issotta F."/>
            <person name="Gallardo Y."/>
            <person name="Ulloa R."/>
            <person name="Giaveno A."/>
            <person name="Degli Esposti M."/>
            <person name="Johnson D.B."/>
            <person name="Quatrini R."/>
        </authorList>
    </citation>
    <scope>NUCLEOTIDE SEQUENCE [LARGE SCALE GENOMIC DNA]</scope>
    <source>
        <strain evidence="1 2">CF3</strain>
    </source>
</reference>
<keyword evidence="2" id="KW-1185">Reference proteome</keyword>